<dbReference type="RefSeq" id="WP_244363307.1">
    <property type="nucleotide sequence ID" value="NZ_AP025593.1"/>
</dbReference>
<sequence>MEWKDVMDMSLGAVAFLAFLRLVFRDVAEIRERLARIEENGRRQVHYLSRMANAMEAQAYRQGLRVREVKEDGK</sequence>
<protein>
    <submittedName>
        <fullName evidence="1">Uncharacterized protein</fullName>
    </submittedName>
</protein>
<evidence type="ECO:0000313" key="1">
    <source>
        <dbReference type="EMBL" id="BDG15805.1"/>
    </source>
</evidence>
<name>A0ABN6NE02_THEBO</name>
<accession>A0ABN6NE02</accession>
<evidence type="ECO:0000313" key="2">
    <source>
        <dbReference type="Proteomes" id="UP000831120"/>
    </source>
</evidence>
<reference evidence="1 2" key="1">
    <citation type="journal article" date="2022" name="Microbiol. Resour. Announc.">
        <title>Complete Genome Sequences of Thermus Strains Isolated from Senami Hot Spring in Japan.</title>
        <authorList>
            <person name="Miyazaki K."/>
        </authorList>
    </citation>
    <scope>NUCLEOTIDE SEQUENCE [LARGE SCALE GENOMIC DNA]</scope>
    <source>
        <strain evidence="1 2">SNM4-1</strain>
    </source>
</reference>
<organism evidence="1 2">
    <name type="scientific">Thermus brockianus</name>
    <dbReference type="NCBI Taxonomy" id="56956"/>
    <lineage>
        <taxon>Bacteria</taxon>
        <taxon>Thermotogati</taxon>
        <taxon>Deinococcota</taxon>
        <taxon>Deinococci</taxon>
        <taxon>Thermales</taxon>
        <taxon>Thermaceae</taxon>
        <taxon>Thermus</taxon>
    </lineage>
</organism>
<gene>
    <name evidence="1" type="ORF">TbrSNM41_05390</name>
</gene>
<proteinExistence type="predicted"/>
<dbReference type="Proteomes" id="UP000831120">
    <property type="component" value="Chromosome"/>
</dbReference>
<keyword evidence="2" id="KW-1185">Reference proteome</keyword>
<dbReference type="EMBL" id="AP025593">
    <property type="protein sequence ID" value="BDG15805.1"/>
    <property type="molecule type" value="Genomic_DNA"/>
</dbReference>